<dbReference type="GO" id="GO:0004174">
    <property type="term" value="F:electron-transferring-flavoprotein dehydrogenase activity"/>
    <property type="evidence" value="ECO:0007669"/>
    <property type="project" value="TreeGrafter"/>
</dbReference>
<proteinExistence type="inferred from homology"/>
<dbReference type="AlphaFoldDB" id="A0A7W2IEH3"/>
<dbReference type="SUPFAM" id="SSF51905">
    <property type="entry name" value="FAD/NAD(P)-binding domain"/>
    <property type="match status" value="1"/>
</dbReference>
<evidence type="ECO:0000256" key="3">
    <source>
        <dbReference type="ARBA" id="ARBA00022827"/>
    </source>
</evidence>
<dbReference type="PRINTS" id="PR00411">
    <property type="entry name" value="PNDRDTASEI"/>
</dbReference>
<gene>
    <name evidence="6" type="ORF">H3H37_25065</name>
</gene>
<dbReference type="Pfam" id="PF07992">
    <property type="entry name" value="Pyr_redox_2"/>
    <property type="match status" value="1"/>
</dbReference>
<accession>A0A7W2IEH3</accession>
<evidence type="ECO:0000259" key="5">
    <source>
        <dbReference type="Pfam" id="PF07992"/>
    </source>
</evidence>
<evidence type="ECO:0000256" key="4">
    <source>
        <dbReference type="ARBA" id="ARBA00023002"/>
    </source>
</evidence>
<dbReference type="Gene3D" id="3.50.50.100">
    <property type="match status" value="1"/>
</dbReference>
<keyword evidence="3" id="KW-0274">FAD</keyword>
<evidence type="ECO:0000313" key="6">
    <source>
        <dbReference type="EMBL" id="MBA5640335.1"/>
    </source>
</evidence>
<evidence type="ECO:0000256" key="1">
    <source>
        <dbReference type="ARBA" id="ARBA00006442"/>
    </source>
</evidence>
<evidence type="ECO:0000313" key="7">
    <source>
        <dbReference type="Proteomes" id="UP000534388"/>
    </source>
</evidence>
<comment type="caution">
    <text evidence="6">The sequence shown here is derived from an EMBL/GenBank/DDBJ whole genome shotgun (WGS) entry which is preliminary data.</text>
</comment>
<evidence type="ECO:0000256" key="2">
    <source>
        <dbReference type="ARBA" id="ARBA00022630"/>
    </source>
</evidence>
<keyword evidence="4" id="KW-0560">Oxidoreductase</keyword>
<dbReference type="EMBL" id="JACEZT010000033">
    <property type="protein sequence ID" value="MBA5640335.1"/>
    <property type="molecule type" value="Genomic_DNA"/>
</dbReference>
<dbReference type="GO" id="GO:0050660">
    <property type="term" value="F:flavin adenine dinucleotide binding"/>
    <property type="evidence" value="ECO:0007669"/>
    <property type="project" value="TreeGrafter"/>
</dbReference>
<dbReference type="InterPro" id="IPR023753">
    <property type="entry name" value="FAD/NAD-binding_dom"/>
</dbReference>
<reference evidence="6 7" key="1">
    <citation type="submission" date="2020-07" db="EMBL/GenBank/DDBJ databases">
        <title>Novel species isolated from subtropical streams in China.</title>
        <authorList>
            <person name="Lu H."/>
        </authorList>
    </citation>
    <scope>NUCLEOTIDE SEQUENCE [LARGE SCALE GENOMIC DNA]</scope>
    <source>
        <strain evidence="6 7">LX20W</strain>
    </source>
</reference>
<dbReference type="PANTHER" id="PTHR43735:SF3">
    <property type="entry name" value="FERROPTOSIS SUPPRESSOR PROTEIN 1"/>
    <property type="match status" value="1"/>
</dbReference>
<dbReference type="PANTHER" id="PTHR43735">
    <property type="entry name" value="APOPTOSIS-INDUCING FACTOR 1"/>
    <property type="match status" value="1"/>
</dbReference>
<protein>
    <submittedName>
        <fullName evidence="6">FAD-dependent oxidoreductase</fullName>
    </submittedName>
</protein>
<dbReference type="GO" id="GO:0005737">
    <property type="term" value="C:cytoplasm"/>
    <property type="evidence" value="ECO:0007669"/>
    <property type="project" value="TreeGrafter"/>
</dbReference>
<sequence>MSARSVVVDTSTGSEVIAFDYAVVATGSRYVDPLIKAEVAGEGARRAQIVAAHQHLKTARNVVVAGGGPVGVEIAAELRESFPHLSVTLMHGAGQLLENAPTKFGDWALDKLIAMGANVLLDDPVVQPAIGTQPADGKARTRGGKVLDADLVIWAAGTRPNTGFVAASWPQLVQDDGLLMTDAYLRLQGHADIFVAGDVTNLPEGRLAITASFHVPAIVANIKAMLAAATTDAARLKPYAPRLPGKGMGKMMIVTLGRRGGLTSLPFGQFRADFLARKIKSENMFVNQYRKDVGLL</sequence>
<feature type="domain" description="FAD/NAD(P)-binding" evidence="5">
    <location>
        <begin position="7"/>
        <end position="204"/>
    </location>
</feature>
<organism evidence="6 7">
    <name type="scientific">Rugamonas brunnea</name>
    <dbReference type="NCBI Taxonomy" id="2758569"/>
    <lineage>
        <taxon>Bacteria</taxon>
        <taxon>Pseudomonadati</taxon>
        <taxon>Pseudomonadota</taxon>
        <taxon>Betaproteobacteria</taxon>
        <taxon>Burkholderiales</taxon>
        <taxon>Oxalobacteraceae</taxon>
        <taxon>Telluria group</taxon>
        <taxon>Rugamonas</taxon>
    </lineage>
</organism>
<dbReference type="Proteomes" id="UP000534388">
    <property type="component" value="Unassembled WGS sequence"/>
</dbReference>
<dbReference type="InterPro" id="IPR036188">
    <property type="entry name" value="FAD/NAD-bd_sf"/>
</dbReference>
<comment type="similarity">
    <text evidence="1">Belongs to the FAD-dependent oxidoreductase family.</text>
</comment>
<dbReference type="PRINTS" id="PR00368">
    <property type="entry name" value="FADPNR"/>
</dbReference>
<keyword evidence="7" id="KW-1185">Reference proteome</keyword>
<name>A0A7W2IEH3_9BURK</name>
<keyword evidence="2" id="KW-0285">Flavoprotein</keyword>